<protein>
    <submittedName>
        <fullName evidence="1">Predicted protein</fullName>
    </submittedName>
</protein>
<dbReference type="HOGENOM" id="CLU_3359849_0_0_1"/>
<accession>E5R476</accession>
<proteinExistence type="predicted"/>
<sequence length="36" mass="4468">MYLQAWDLTTRRPAAMRRRSCTSRKCSIVLYYTWPW</sequence>
<gene>
    <name evidence="1" type="ORF">LEMA_uP045500.1</name>
</gene>
<dbReference type="Proteomes" id="UP000002668">
    <property type="component" value="Genome"/>
</dbReference>
<reference evidence="2" key="1">
    <citation type="journal article" date="2011" name="Nat. Commun.">
        <title>Effector diversification within compartments of the Leptosphaeria maculans genome affected by Repeat-Induced Point mutations.</title>
        <authorList>
            <person name="Rouxel T."/>
            <person name="Grandaubert J."/>
            <person name="Hane J.K."/>
            <person name="Hoede C."/>
            <person name="van de Wouw A.P."/>
            <person name="Couloux A."/>
            <person name="Dominguez V."/>
            <person name="Anthouard V."/>
            <person name="Bally P."/>
            <person name="Bourras S."/>
            <person name="Cozijnsen A.J."/>
            <person name="Ciuffetti L.M."/>
            <person name="Degrave A."/>
            <person name="Dilmaghani A."/>
            <person name="Duret L."/>
            <person name="Fudal I."/>
            <person name="Goodwin S.B."/>
            <person name="Gout L."/>
            <person name="Glaser N."/>
            <person name="Linglin J."/>
            <person name="Kema G.H.J."/>
            <person name="Lapalu N."/>
            <person name="Lawrence C.B."/>
            <person name="May K."/>
            <person name="Meyer M."/>
            <person name="Ollivier B."/>
            <person name="Poulain J."/>
            <person name="Schoch C.L."/>
            <person name="Simon A."/>
            <person name="Spatafora J.W."/>
            <person name="Stachowiak A."/>
            <person name="Turgeon B.G."/>
            <person name="Tyler B.M."/>
            <person name="Vincent D."/>
            <person name="Weissenbach J."/>
            <person name="Amselem J."/>
            <person name="Quesneville H."/>
            <person name="Oliver R.P."/>
            <person name="Wincker P."/>
            <person name="Balesdent M.-H."/>
            <person name="Howlett B.J."/>
        </authorList>
    </citation>
    <scope>NUCLEOTIDE SEQUENCE [LARGE SCALE GENOMIC DNA]</scope>
    <source>
        <strain evidence="2">JN3 / isolate v23.1.3 / race Av1-4-5-6-7-8</strain>
    </source>
</reference>
<dbReference type="EMBL" id="FP929083">
    <property type="protein sequence ID" value="CBX91844.1"/>
    <property type="molecule type" value="Genomic_DNA"/>
</dbReference>
<evidence type="ECO:0000313" key="1">
    <source>
        <dbReference type="EMBL" id="CBX91844.1"/>
    </source>
</evidence>
<organism evidence="2">
    <name type="scientific">Leptosphaeria maculans (strain JN3 / isolate v23.1.3 / race Av1-4-5-6-7-8)</name>
    <name type="common">Blackleg fungus</name>
    <name type="synonym">Phoma lingam</name>
    <dbReference type="NCBI Taxonomy" id="985895"/>
    <lineage>
        <taxon>Eukaryota</taxon>
        <taxon>Fungi</taxon>
        <taxon>Dikarya</taxon>
        <taxon>Ascomycota</taxon>
        <taxon>Pezizomycotina</taxon>
        <taxon>Dothideomycetes</taxon>
        <taxon>Pleosporomycetidae</taxon>
        <taxon>Pleosporales</taxon>
        <taxon>Pleosporineae</taxon>
        <taxon>Leptosphaeriaceae</taxon>
        <taxon>Plenodomus</taxon>
        <taxon>Plenodomus lingam/Leptosphaeria maculans species complex</taxon>
    </lineage>
</organism>
<dbReference type="InParanoid" id="E5R476"/>
<dbReference type="VEuPathDB" id="FungiDB:LEMA_uP045500.1"/>
<dbReference type="AlphaFoldDB" id="E5R476"/>
<evidence type="ECO:0000313" key="2">
    <source>
        <dbReference type="Proteomes" id="UP000002668"/>
    </source>
</evidence>
<keyword evidence="2" id="KW-1185">Reference proteome</keyword>
<name>E5R476_LEPMJ</name>